<name>A0A1S2NFW6_9BURK</name>
<dbReference type="EMBL" id="JRYB01000001">
    <property type="protein sequence ID" value="OIJ43925.1"/>
    <property type="molecule type" value="Genomic_DNA"/>
</dbReference>
<dbReference type="GO" id="GO:0015288">
    <property type="term" value="F:porin activity"/>
    <property type="evidence" value="ECO:0007669"/>
    <property type="project" value="TreeGrafter"/>
</dbReference>
<dbReference type="PANTHER" id="PTHR30026:SF20">
    <property type="entry name" value="OUTER MEMBRANE PROTEIN TOLC"/>
    <property type="match status" value="1"/>
</dbReference>
<evidence type="ECO:0000256" key="6">
    <source>
        <dbReference type="ARBA" id="ARBA00023136"/>
    </source>
</evidence>
<keyword evidence="5" id="KW-0812">Transmembrane</keyword>
<evidence type="ECO:0000313" key="9">
    <source>
        <dbReference type="EMBL" id="OIJ43925.1"/>
    </source>
</evidence>
<evidence type="ECO:0000256" key="3">
    <source>
        <dbReference type="ARBA" id="ARBA00022448"/>
    </source>
</evidence>
<evidence type="ECO:0000256" key="1">
    <source>
        <dbReference type="ARBA" id="ARBA00004442"/>
    </source>
</evidence>
<evidence type="ECO:0000256" key="8">
    <source>
        <dbReference type="SAM" id="SignalP"/>
    </source>
</evidence>
<comment type="subcellular location">
    <subcellularLocation>
        <location evidence="1">Cell outer membrane</location>
    </subcellularLocation>
</comment>
<feature type="signal peptide" evidence="8">
    <location>
        <begin position="1"/>
        <end position="18"/>
    </location>
</feature>
<organism evidence="9 10">
    <name type="scientific">Massilia timonae</name>
    <dbReference type="NCBI Taxonomy" id="47229"/>
    <lineage>
        <taxon>Bacteria</taxon>
        <taxon>Pseudomonadati</taxon>
        <taxon>Pseudomonadota</taxon>
        <taxon>Betaproteobacteria</taxon>
        <taxon>Burkholderiales</taxon>
        <taxon>Oxalobacteraceae</taxon>
        <taxon>Telluria group</taxon>
        <taxon>Massilia</taxon>
    </lineage>
</organism>
<protein>
    <submittedName>
        <fullName evidence="9">Outer membrane efflux family protein</fullName>
    </submittedName>
</protein>
<keyword evidence="6" id="KW-0472">Membrane</keyword>
<comment type="caution">
    <text evidence="9">The sequence shown here is derived from an EMBL/GenBank/DDBJ whole genome shotgun (WGS) entry which is preliminary data.</text>
</comment>
<proteinExistence type="inferred from homology"/>
<evidence type="ECO:0000256" key="7">
    <source>
        <dbReference type="ARBA" id="ARBA00023237"/>
    </source>
</evidence>
<dbReference type="RefSeq" id="WP_177185499.1">
    <property type="nucleotide sequence ID" value="NZ_JRYB01000001.1"/>
</dbReference>
<comment type="similarity">
    <text evidence="2">Belongs to the outer membrane factor (OMF) (TC 1.B.17) family.</text>
</comment>
<evidence type="ECO:0000256" key="5">
    <source>
        <dbReference type="ARBA" id="ARBA00022692"/>
    </source>
</evidence>
<dbReference type="GO" id="GO:0009279">
    <property type="term" value="C:cell outer membrane"/>
    <property type="evidence" value="ECO:0007669"/>
    <property type="project" value="UniProtKB-SubCell"/>
</dbReference>
<keyword evidence="4" id="KW-1134">Transmembrane beta strand</keyword>
<dbReference type="GO" id="GO:0015562">
    <property type="term" value="F:efflux transmembrane transporter activity"/>
    <property type="evidence" value="ECO:0007669"/>
    <property type="project" value="InterPro"/>
</dbReference>
<gene>
    <name evidence="9" type="ORF">LO55_876</name>
</gene>
<dbReference type="InterPro" id="IPR051906">
    <property type="entry name" value="TolC-like"/>
</dbReference>
<evidence type="ECO:0000256" key="4">
    <source>
        <dbReference type="ARBA" id="ARBA00022452"/>
    </source>
</evidence>
<evidence type="ECO:0000313" key="10">
    <source>
        <dbReference type="Proteomes" id="UP000180246"/>
    </source>
</evidence>
<accession>A0A1S2NFW6</accession>
<dbReference type="AlphaFoldDB" id="A0A1S2NFW6"/>
<keyword evidence="3" id="KW-0813">Transport</keyword>
<dbReference type="SUPFAM" id="SSF56954">
    <property type="entry name" value="Outer membrane efflux proteins (OEP)"/>
    <property type="match status" value="1"/>
</dbReference>
<keyword evidence="7" id="KW-0998">Cell outer membrane</keyword>
<dbReference type="Gene3D" id="1.20.1600.10">
    <property type="entry name" value="Outer membrane efflux proteins (OEP)"/>
    <property type="match status" value="1"/>
</dbReference>
<dbReference type="PANTHER" id="PTHR30026">
    <property type="entry name" value="OUTER MEMBRANE PROTEIN TOLC"/>
    <property type="match status" value="1"/>
</dbReference>
<sequence>MRRLIWIALLGIFSQAAAATTDDLLTLYIQARANSPILQKSLAQTQLARADADAARAPLLPQWKLISERQRSEGAYFNTVTSEISQSVIDLAARSEWNAARADASAQEANFQADKQSLLAEVAVRYFAMLTAESQLATYIANEAAYAELVRQNEVRVAEGLSAAADVDQARAFLGLAQGTTQQAKEVLADARQALQQLIGRAPEQLKPLKKNWRPVVLRSGPEPEALADHPRLQAGAASIAAAKERISAARAGHLPTVALVVTSERAPYTYQPQTSSTHSTVGIQLSIPLMTGGAALAQKRQAVAERDAEIAQVEITRREITRDVKAQWEALQGSIAQIRVTEVGAAAAERALSAIRSGQQIGTRSLTDVLTAIQTNGQAQLQLAQARHRHVVALLLLKQSEGHLTIDDLAAVNALLE</sequence>
<dbReference type="InterPro" id="IPR003423">
    <property type="entry name" value="OMP_efflux"/>
</dbReference>
<dbReference type="Pfam" id="PF02321">
    <property type="entry name" value="OEP"/>
    <property type="match status" value="2"/>
</dbReference>
<reference evidence="9 10" key="1">
    <citation type="submission" date="2014-10" db="EMBL/GenBank/DDBJ databases">
        <authorList>
            <person name="Seo M.-J."/>
            <person name="Seok Y.J."/>
            <person name="Cha I.-T."/>
        </authorList>
    </citation>
    <scope>NUCLEOTIDE SEQUENCE [LARGE SCALE GENOMIC DNA]</scope>
    <source>
        <strain evidence="9 10">NEU</strain>
    </source>
</reference>
<evidence type="ECO:0000256" key="2">
    <source>
        <dbReference type="ARBA" id="ARBA00007613"/>
    </source>
</evidence>
<dbReference type="GO" id="GO:1990281">
    <property type="term" value="C:efflux pump complex"/>
    <property type="evidence" value="ECO:0007669"/>
    <property type="project" value="TreeGrafter"/>
</dbReference>
<feature type="chain" id="PRO_5011983581" evidence="8">
    <location>
        <begin position="19"/>
        <end position="418"/>
    </location>
</feature>
<dbReference type="Proteomes" id="UP000180246">
    <property type="component" value="Unassembled WGS sequence"/>
</dbReference>
<keyword evidence="8" id="KW-0732">Signal</keyword>